<organism evidence="1 2">
    <name type="scientific">Thalassospira lucentensis</name>
    <dbReference type="NCBI Taxonomy" id="168935"/>
    <lineage>
        <taxon>Bacteria</taxon>
        <taxon>Pseudomonadati</taxon>
        <taxon>Pseudomonadota</taxon>
        <taxon>Alphaproteobacteria</taxon>
        <taxon>Rhodospirillales</taxon>
        <taxon>Thalassospiraceae</taxon>
        <taxon>Thalassospira</taxon>
    </lineage>
</organism>
<sequence length="107" mass="12026">MPYDVEAMRARLKAARKRARDALDGQFSAIYSELRSLDPEEIKNITPDVTDEETYEELIELIQEATQQNLDNAELVDRIKDMGTVAIAIAGKVTSLSGLPDFSRLIR</sequence>
<accession>A0A154L3T1</accession>
<dbReference type="Proteomes" id="UP000076335">
    <property type="component" value="Unassembled WGS sequence"/>
</dbReference>
<dbReference type="AlphaFoldDB" id="A0A154L3T1"/>
<evidence type="ECO:0000313" key="1">
    <source>
        <dbReference type="EMBL" id="KZB63136.1"/>
    </source>
</evidence>
<name>A0A154L3T1_9PROT</name>
<proteinExistence type="predicted"/>
<comment type="caution">
    <text evidence="1">The sequence shown here is derived from an EMBL/GenBank/DDBJ whole genome shotgun (WGS) entry which is preliminary data.</text>
</comment>
<evidence type="ECO:0000313" key="2">
    <source>
        <dbReference type="Proteomes" id="UP000076335"/>
    </source>
</evidence>
<protein>
    <submittedName>
        <fullName evidence="1">Uncharacterized protein</fullName>
    </submittedName>
</protein>
<gene>
    <name evidence="1" type="ORF">AUP42_01720</name>
</gene>
<dbReference type="RefSeq" id="WP_062952299.1">
    <property type="nucleotide sequence ID" value="NZ_LPVY01000019.1"/>
</dbReference>
<reference evidence="1 2" key="1">
    <citation type="submission" date="2015-12" db="EMBL/GenBank/DDBJ databases">
        <title>Genome sequence of Thalassospira lucentensis MCCC 1A02072.</title>
        <authorList>
            <person name="Lu L."/>
            <person name="Lai Q."/>
            <person name="Shao Z."/>
            <person name="Qian P."/>
        </authorList>
    </citation>
    <scope>NUCLEOTIDE SEQUENCE [LARGE SCALE GENOMIC DNA]</scope>
    <source>
        <strain evidence="1 2">MCCC 1A02072</strain>
    </source>
</reference>
<dbReference type="EMBL" id="LPVY01000019">
    <property type="protein sequence ID" value="KZB63136.1"/>
    <property type="molecule type" value="Genomic_DNA"/>
</dbReference>